<evidence type="ECO:0000313" key="2">
    <source>
        <dbReference type="EMBL" id="URE12601.1"/>
    </source>
</evidence>
<reference evidence="2" key="1">
    <citation type="submission" date="2022-05" db="EMBL/GenBank/DDBJ databases">
        <title>The Musa troglodytarum L. genome provides insights into the mechanism of non-climacteric behaviour and enrichment of carotenoids.</title>
        <authorList>
            <person name="Wang J."/>
        </authorList>
    </citation>
    <scope>NUCLEOTIDE SEQUENCE</scope>
    <source>
        <tissue evidence="2">Leaf</tissue>
    </source>
</reference>
<gene>
    <name evidence="2" type="ORF">MUK42_26826</name>
</gene>
<evidence type="ECO:0000313" key="3">
    <source>
        <dbReference type="Proteomes" id="UP001055439"/>
    </source>
</evidence>
<organism evidence="2 3">
    <name type="scientific">Musa troglodytarum</name>
    <name type="common">fe'i banana</name>
    <dbReference type="NCBI Taxonomy" id="320322"/>
    <lineage>
        <taxon>Eukaryota</taxon>
        <taxon>Viridiplantae</taxon>
        <taxon>Streptophyta</taxon>
        <taxon>Embryophyta</taxon>
        <taxon>Tracheophyta</taxon>
        <taxon>Spermatophyta</taxon>
        <taxon>Magnoliopsida</taxon>
        <taxon>Liliopsida</taxon>
        <taxon>Zingiberales</taxon>
        <taxon>Musaceae</taxon>
        <taxon>Musa</taxon>
    </lineage>
</organism>
<accession>A0A9E7GBM6</accession>
<feature type="compositionally biased region" description="Acidic residues" evidence="1">
    <location>
        <begin position="158"/>
        <end position="171"/>
    </location>
</feature>
<protein>
    <submittedName>
        <fullName evidence="2">Uncharacterized protein</fullName>
    </submittedName>
</protein>
<dbReference type="Proteomes" id="UP001055439">
    <property type="component" value="Chromosome 6"/>
</dbReference>
<name>A0A9E7GBM6_9LILI</name>
<keyword evidence="3" id="KW-1185">Reference proteome</keyword>
<sequence length="191" mass="20772">MELEREKGRACRAGEAGHVFVPTELWGRQRVPALSSSDSLLPHDWKRLRMNGKRISMENKWPLDLCDSSICVFIRNSSLCNSSSLVNSIRCFSISIACRSFELSTRSYTSPNRSIARVSSRRPAVLPSSSSSSPSSGSWRCLLPLASLGGGGGKPSEESADESADLEDTDGGNDLALLRAGWLDRCRCGMS</sequence>
<dbReference type="EMBL" id="CP097508">
    <property type="protein sequence ID" value="URE12601.1"/>
    <property type="molecule type" value="Genomic_DNA"/>
</dbReference>
<dbReference type="AlphaFoldDB" id="A0A9E7GBM6"/>
<feature type="region of interest" description="Disordered" evidence="1">
    <location>
        <begin position="149"/>
        <end position="171"/>
    </location>
</feature>
<evidence type="ECO:0000256" key="1">
    <source>
        <dbReference type="SAM" id="MobiDB-lite"/>
    </source>
</evidence>
<proteinExistence type="predicted"/>